<keyword evidence="2" id="KW-1185">Reference proteome</keyword>
<dbReference type="Proteomes" id="UP001295684">
    <property type="component" value="Unassembled WGS sequence"/>
</dbReference>
<sequence length="66" mass="7929">MKICQFGSQCLTKYCCKKNEDKEENVQEEIKEDHHGHNLQEINAIGYKQGYHNTVFIEDYEFCRNR</sequence>
<gene>
    <name evidence="1" type="ORF">ECRASSUSDP1_LOCUS7581</name>
</gene>
<evidence type="ECO:0000313" key="2">
    <source>
        <dbReference type="Proteomes" id="UP001295684"/>
    </source>
</evidence>
<evidence type="ECO:0000313" key="1">
    <source>
        <dbReference type="EMBL" id="CAI2366308.1"/>
    </source>
</evidence>
<protein>
    <submittedName>
        <fullName evidence="1">Uncharacterized protein</fullName>
    </submittedName>
</protein>
<organism evidence="1 2">
    <name type="scientific">Euplotes crassus</name>
    <dbReference type="NCBI Taxonomy" id="5936"/>
    <lineage>
        <taxon>Eukaryota</taxon>
        <taxon>Sar</taxon>
        <taxon>Alveolata</taxon>
        <taxon>Ciliophora</taxon>
        <taxon>Intramacronucleata</taxon>
        <taxon>Spirotrichea</taxon>
        <taxon>Hypotrichia</taxon>
        <taxon>Euplotida</taxon>
        <taxon>Euplotidae</taxon>
        <taxon>Moneuplotes</taxon>
    </lineage>
</organism>
<name>A0AAD1UBY8_EUPCR</name>
<reference evidence="1" key="1">
    <citation type="submission" date="2023-07" db="EMBL/GenBank/DDBJ databases">
        <authorList>
            <consortium name="AG Swart"/>
            <person name="Singh M."/>
            <person name="Singh A."/>
            <person name="Seah K."/>
            <person name="Emmerich C."/>
        </authorList>
    </citation>
    <scope>NUCLEOTIDE SEQUENCE</scope>
    <source>
        <strain evidence="1">DP1</strain>
    </source>
</reference>
<dbReference type="EMBL" id="CAMPGE010007386">
    <property type="protein sequence ID" value="CAI2366308.1"/>
    <property type="molecule type" value="Genomic_DNA"/>
</dbReference>
<comment type="caution">
    <text evidence="1">The sequence shown here is derived from an EMBL/GenBank/DDBJ whole genome shotgun (WGS) entry which is preliminary data.</text>
</comment>
<proteinExistence type="predicted"/>
<accession>A0AAD1UBY8</accession>
<dbReference type="AlphaFoldDB" id="A0AAD1UBY8"/>